<dbReference type="Gene3D" id="3.50.50.60">
    <property type="entry name" value="FAD/NAD(P)-binding domain"/>
    <property type="match status" value="2"/>
</dbReference>
<dbReference type="InterPro" id="IPR023753">
    <property type="entry name" value="FAD/NAD-binding_dom"/>
</dbReference>
<dbReference type="PANTHER" id="PTHR42783:SF3">
    <property type="entry name" value="GLUTAMATE SYNTHASE [NADPH] SMALL CHAIN-RELATED"/>
    <property type="match status" value="1"/>
</dbReference>
<dbReference type="GO" id="GO:0016491">
    <property type="term" value="F:oxidoreductase activity"/>
    <property type="evidence" value="ECO:0007669"/>
    <property type="project" value="UniProtKB-KW"/>
</dbReference>
<dbReference type="Pfam" id="PF07992">
    <property type="entry name" value="Pyr_redox_2"/>
    <property type="match status" value="1"/>
</dbReference>
<dbReference type="SUPFAM" id="SSF51971">
    <property type="entry name" value="Nucleotide-binding domain"/>
    <property type="match status" value="1"/>
</dbReference>
<dbReference type="PRINTS" id="PR00419">
    <property type="entry name" value="ADXRDTASE"/>
</dbReference>
<protein>
    <submittedName>
        <fullName evidence="8">Dihydropyrimidine dehydrogenase</fullName>
    </submittedName>
</protein>
<dbReference type="InterPro" id="IPR028261">
    <property type="entry name" value="DPD_II"/>
</dbReference>
<dbReference type="GO" id="GO:0046872">
    <property type="term" value="F:metal ion binding"/>
    <property type="evidence" value="ECO:0007669"/>
    <property type="project" value="UniProtKB-KW"/>
</dbReference>
<evidence type="ECO:0000256" key="4">
    <source>
        <dbReference type="ARBA" id="ARBA00023004"/>
    </source>
</evidence>
<evidence type="ECO:0000259" key="7">
    <source>
        <dbReference type="Pfam" id="PF14691"/>
    </source>
</evidence>
<dbReference type="RefSeq" id="WP_008853917.1">
    <property type="nucleotide sequence ID" value="NZ_JOPB01000024.1"/>
</dbReference>
<evidence type="ECO:0000256" key="2">
    <source>
        <dbReference type="ARBA" id="ARBA00022723"/>
    </source>
</evidence>
<dbReference type="Proteomes" id="UP000194946">
    <property type="component" value="Unassembled WGS sequence"/>
</dbReference>
<dbReference type="PANTHER" id="PTHR42783">
    <property type="entry name" value="GLUTAMATE SYNTHASE [NADPH] SMALL CHAIN"/>
    <property type="match status" value="1"/>
</dbReference>
<keyword evidence="9" id="KW-1185">Reference proteome</keyword>
<dbReference type="InterPro" id="IPR036188">
    <property type="entry name" value="FAD/NAD-bd_sf"/>
</dbReference>
<dbReference type="InterPro" id="IPR006006">
    <property type="entry name" value="GltD-like"/>
</dbReference>
<sequence length="469" mass="51693">MPNVMLKFVSLDQQQPEKRPAEIRKADFLETYRRFSDEQAKTQASRCSQCGVPFCSTKCPLSNYIPDWLKLTTENRLDEAYALSSETNSFPEICGRICPQDRLCEGSCVIEPGFKSVTIGAVEAYITDHAFQNGLIKPVVPSQEQAQSVGIVGAGPCGMAAAVVLRQKGYKVHIYDRYDRAGGLLTYGIPTFKLEKEVVARRQKWLEESGVTFHFNVNIADKTGEGTLSFADLRAKHDAVFIATGVYQKKEVKLLGSQLNGVVQALDYLMVSQQTDKTLSSDMDAKGKDVIVVGGGDTAMDCLRTAIRQGAKSVKCLYRRDKANMPGSMREVKNAEEEGVEFIWQAAPEAFIGSERVESIRALRTELGLPDAGGRQTVRIIEDSHFTLPADMVIKALGFDPEPLPELWNDANLEASKYGTVNVDKQKFMTSIEGVFAGGDIVRGASLVVWAVRDGQDAALQIAKWLKEQ</sequence>
<keyword evidence="4" id="KW-0408">Iron</keyword>
<dbReference type="SUPFAM" id="SSF46548">
    <property type="entry name" value="alpha-helical ferredoxin"/>
    <property type="match status" value="1"/>
</dbReference>
<feature type="domain" description="FAD/NAD(P)-binding" evidence="6">
    <location>
        <begin position="149"/>
        <end position="455"/>
    </location>
</feature>
<evidence type="ECO:0000313" key="9">
    <source>
        <dbReference type="Proteomes" id="UP000194946"/>
    </source>
</evidence>
<accession>A0A251ZSM2</accession>
<dbReference type="AlphaFoldDB" id="A0A251ZSM2"/>
<dbReference type="Pfam" id="PF14691">
    <property type="entry name" value="Fer4_20"/>
    <property type="match status" value="1"/>
</dbReference>
<comment type="caution">
    <text evidence="8">The sequence shown here is derived from an EMBL/GenBank/DDBJ whole genome shotgun (WGS) entry which is preliminary data.</text>
</comment>
<keyword evidence="2" id="KW-0479">Metal-binding</keyword>
<gene>
    <name evidence="8" type="ORF">HK18_03620</name>
</gene>
<keyword evidence="5" id="KW-0411">Iron-sulfur</keyword>
<dbReference type="EMBL" id="JOPB01000024">
    <property type="protein sequence ID" value="OUI77664.1"/>
    <property type="molecule type" value="Genomic_DNA"/>
</dbReference>
<evidence type="ECO:0000313" key="8">
    <source>
        <dbReference type="EMBL" id="OUI77664.1"/>
    </source>
</evidence>
<name>A0A251ZSM2_9PROT</name>
<evidence type="ECO:0000259" key="6">
    <source>
        <dbReference type="Pfam" id="PF07992"/>
    </source>
</evidence>
<dbReference type="InterPro" id="IPR009051">
    <property type="entry name" value="Helical_ferredxn"/>
</dbReference>
<evidence type="ECO:0000256" key="3">
    <source>
        <dbReference type="ARBA" id="ARBA00023002"/>
    </source>
</evidence>
<keyword evidence="1" id="KW-0004">4Fe-4S</keyword>
<organism evidence="8 9">
    <name type="scientific">Commensalibacter intestini</name>
    <dbReference type="NCBI Taxonomy" id="479936"/>
    <lineage>
        <taxon>Bacteria</taxon>
        <taxon>Pseudomonadati</taxon>
        <taxon>Pseudomonadota</taxon>
        <taxon>Alphaproteobacteria</taxon>
        <taxon>Acetobacterales</taxon>
        <taxon>Acetobacteraceae</taxon>
    </lineage>
</organism>
<feature type="domain" description="Dihydroprymidine dehydrogenase" evidence="7">
    <location>
        <begin position="25"/>
        <end position="134"/>
    </location>
</feature>
<evidence type="ECO:0000256" key="5">
    <source>
        <dbReference type="ARBA" id="ARBA00023014"/>
    </source>
</evidence>
<proteinExistence type="predicted"/>
<keyword evidence="3" id="KW-0560">Oxidoreductase</keyword>
<evidence type="ECO:0000256" key="1">
    <source>
        <dbReference type="ARBA" id="ARBA00022485"/>
    </source>
</evidence>
<dbReference type="GO" id="GO:0051539">
    <property type="term" value="F:4 iron, 4 sulfur cluster binding"/>
    <property type="evidence" value="ECO:0007669"/>
    <property type="project" value="UniProtKB-KW"/>
</dbReference>
<reference evidence="9" key="1">
    <citation type="submission" date="2014-06" db="EMBL/GenBank/DDBJ databases">
        <authorList>
            <person name="Winans N.J."/>
            <person name="Newell P.D."/>
            <person name="Douglas A.E."/>
        </authorList>
    </citation>
    <scope>NUCLEOTIDE SEQUENCE [LARGE SCALE GENOMIC DNA]</scope>
    <source>
        <strain evidence="9">DmL_052</strain>
    </source>
</reference>
<dbReference type="NCBIfam" id="TIGR01318">
    <property type="entry name" value="gltD_gamma_fam"/>
    <property type="match status" value="1"/>
</dbReference>
<dbReference type="Gene3D" id="1.10.1060.10">
    <property type="entry name" value="Alpha-helical ferredoxin"/>
    <property type="match status" value="1"/>
</dbReference>